<accession>A0A0S4IT19</accession>
<dbReference type="PANTHER" id="PTHR47236">
    <property type="entry name" value="GENE, 32742-RELATED-RELATED"/>
    <property type="match status" value="1"/>
</dbReference>
<evidence type="ECO:0000256" key="3">
    <source>
        <dbReference type="SAM" id="Phobius"/>
    </source>
</evidence>
<organism evidence="6 7">
    <name type="scientific">Bodo saltans</name>
    <name type="common">Flagellated protozoan</name>
    <dbReference type="NCBI Taxonomy" id="75058"/>
    <lineage>
        <taxon>Eukaryota</taxon>
        <taxon>Discoba</taxon>
        <taxon>Euglenozoa</taxon>
        <taxon>Kinetoplastea</taxon>
        <taxon>Metakinetoplastina</taxon>
        <taxon>Eubodonida</taxon>
        <taxon>Bodonidae</taxon>
        <taxon>Bodo</taxon>
    </lineage>
</organism>
<keyword evidence="3" id="KW-1133">Transmembrane helix</keyword>
<feature type="region of interest" description="Disordered" evidence="2">
    <location>
        <begin position="7069"/>
        <end position="7107"/>
    </location>
</feature>
<feature type="chain" id="PRO_5006621562" evidence="4">
    <location>
        <begin position="21"/>
        <end position="7807"/>
    </location>
</feature>
<feature type="coiled-coil region" evidence="1">
    <location>
        <begin position="7218"/>
        <end position="7296"/>
    </location>
</feature>
<dbReference type="EMBL" id="CYKH01000148">
    <property type="protein sequence ID" value="CUE73353.1"/>
    <property type="molecule type" value="Genomic_DNA"/>
</dbReference>
<proteinExistence type="predicted"/>
<feature type="signal peptide" evidence="4">
    <location>
        <begin position="1"/>
        <end position="20"/>
    </location>
</feature>
<evidence type="ECO:0000313" key="6">
    <source>
        <dbReference type="EMBL" id="CUE73353.1"/>
    </source>
</evidence>
<evidence type="ECO:0000259" key="5">
    <source>
        <dbReference type="PROSITE" id="PS50940"/>
    </source>
</evidence>
<feature type="region of interest" description="Disordered" evidence="2">
    <location>
        <begin position="7477"/>
        <end position="7500"/>
    </location>
</feature>
<feature type="compositionally biased region" description="Basic and acidic residues" evidence="2">
    <location>
        <begin position="7069"/>
        <end position="7088"/>
    </location>
</feature>
<feature type="region of interest" description="Disordered" evidence="2">
    <location>
        <begin position="7407"/>
        <end position="7439"/>
    </location>
</feature>
<keyword evidence="4" id="KW-0732">Signal</keyword>
<dbReference type="GO" id="GO:0005576">
    <property type="term" value="C:extracellular region"/>
    <property type="evidence" value="ECO:0007669"/>
    <property type="project" value="InterPro"/>
</dbReference>
<evidence type="ECO:0000256" key="4">
    <source>
        <dbReference type="SAM" id="SignalP"/>
    </source>
</evidence>
<feature type="compositionally biased region" description="Basic and acidic residues" evidence="2">
    <location>
        <begin position="7148"/>
        <end position="7171"/>
    </location>
</feature>
<feature type="region of interest" description="Disordered" evidence="2">
    <location>
        <begin position="6010"/>
        <end position="6127"/>
    </location>
</feature>
<dbReference type="PROSITE" id="PS50940">
    <property type="entry name" value="CHIT_BIND_II"/>
    <property type="match status" value="1"/>
</dbReference>
<name>A0A0S4IT19_BODSA</name>
<feature type="compositionally biased region" description="Basic and acidic residues" evidence="2">
    <location>
        <begin position="6067"/>
        <end position="6085"/>
    </location>
</feature>
<feature type="compositionally biased region" description="Low complexity" evidence="2">
    <location>
        <begin position="6055"/>
        <end position="6066"/>
    </location>
</feature>
<feature type="coiled-coil region" evidence="1">
    <location>
        <begin position="6726"/>
        <end position="6775"/>
    </location>
</feature>
<feature type="transmembrane region" description="Helical" evidence="3">
    <location>
        <begin position="5356"/>
        <end position="5378"/>
    </location>
</feature>
<evidence type="ECO:0000256" key="2">
    <source>
        <dbReference type="SAM" id="MobiDB-lite"/>
    </source>
</evidence>
<dbReference type="SUPFAM" id="SSF57184">
    <property type="entry name" value="Growth factor receptor domain"/>
    <property type="match status" value="16"/>
</dbReference>
<dbReference type="Gene3D" id="2.10.50.10">
    <property type="entry name" value="Tumor Necrosis Factor Receptor, subunit A, domain 2"/>
    <property type="match status" value="6"/>
</dbReference>
<dbReference type="VEuPathDB" id="TriTrypDB:BSAL_55065"/>
<dbReference type="InterPro" id="IPR009030">
    <property type="entry name" value="Growth_fac_rcpt_cys_sf"/>
</dbReference>
<protein>
    <submittedName>
        <fullName evidence="6">Membrane-associated protein, putative</fullName>
    </submittedName>
</protein>
<dbReference type="InterPro" id="IPR002557">
    <property type="entry name" value="Chitin-bd_dom"/>
</dbReference>
<keyword evidence="3" id="KW-0472">Membrane</keyword>
<keyword evidence="1" id="KW-0175">Coiled coil</keyword>
<feature type="region of interest" description="Disordered" evidence="2">
    <location>
        <begin position="6901"/>
        <end position="7013"/>
    </location>
</feature>
<feature type="coiled-coil region" evidence="1">
    <location>
        <begin position="6828"/>
        <end position="6862"/>
    </location>
</feature>
<dbReference type="GO" id="GO:0008061">
    <property type="term" value="F:chitin binding"/>
    <property type="evidence" value="ECO:0007669"/>
    <property type="project" value="InterPro"/>
</dbReference>
<feature type="compositionally biased region" description="Basic and acidic residues" evidence="2">
    <location>
        <begin position="6017"/>
        <end position="6033"/>
    </location>
</feature>
<dbReference type="Proteomes" id="UP000051952">
    <property type="component" value="Unassembled WGS sequence"/>
</dbReference>
<feature type="region of interest" description="Disordered" evidence="2">
    <location>
        <begin position="6622"/>
        <end position="6645"/>
    </location>
</feature>
<dbReference type="SMART" id="SM01411">
    <property type="entry name" value="Ephrin_rec_like"/>
    <property type="match status" value="76"/>
</dbReference>
<feature type="domain" description="Chitin-binding type-2" evidence="5">
    <location>
        <begin position="3658"/>
        <end position="3705"/>
    </location>
</feature>
<dbReference type="OrthoDB" id="439917at2759"/>
<reference evidence="7" key="1">
    <citation type="submission" date="2015-09" db="EMBL/GenBank/DDBJ databases">
        <authorList>
            <consortium name="Pathogen Informatics"/>
        </authorList>
    </citation>
    <scope>NUCLEOTIDE SEQUENCE [LARGE SCALE GENOMIC DNA]</scope>
    <source>
        <strain evidence="7">Lake Konstanz</strain>
    </source>
</reference>
<feature type="compositionally biased region" description="Basic and acidic residues" evidence="2">
    <location>
        <begin position="6901"/>
        <end position="6952"/>
    </location>
</feature>
<feature type="region of interest" description="Disordered" evidence="2">
    <location>
        <begin position="7144"/>
        <end position="7171"/>
    </location>
</feature>
<dbReference type="OMA" id="DFWDYER"/>
<feature type="compositionally biased region" description="Basic and acidic residues" evidence="2">
    <location>
        <begin position="6963"/>
        <end position="7013"/>
    </location>
</feature>
<evidence type="ECO:0000256" key="1">
    <source>
        <dbReference type="SAM" id="Coils"/>
    </source>
</evidence>
<evidence type="ECO:0000313" key="7">
    <source>
        <dbReference type="Proteomes" id="UP000051952"/>
    </source>
</evidence>
<feature type="compositionally biased region" description="Basic and acidic residues" evidence="2">
    <location>
        <begin position="7407"/>
        <end position="7422"/>
    </location>
</feature>
<sequence>MLTTSRLVLLAFLMFVGTSATTCDVGCAEGYFFSNCTASCVKCSTGFYCSGNLTMPQPCAAGSYNPNETSTSDAACLACDAGSFSSAGASSCQSCEWNQFSLANSSACQNCSAGYVKNSSKSGCVQCPLGQFADSLSGSCKNCSAGYACPSRTVDSEIACTSGTYSYSGLGYCQDCEAGFACPATSTQCSNNATLRNRYACPLGTYASGSQSSCTLCTAMHYCPDPTNATIIACPSGFYSTVGAYNCTICPPGFYCPSNSTTGSPLICGSNTTSGSGAVECSVCPAGFQCPTANTQFACVPGTYSLAGAVTCSTCPNGSYCSSTSVAPIPCPAGTFSIGGVVSYCTACNATTSTGAVYQNATGQSTCHACPAGSYCTNTYSTPIACPVGFISTAGSFSCKSCSAMLNVSSYTISTGSTACSVCPAGSYCPDVMTITPCPLGSYSSSGSYNCTSCPRGYKCPTTTTSAPILCTNGTYSFPGMSSCLLCPTNYMCPDPTVSPVMCPIAQGWYSPIGSSQCYQCPSGTQCALDPQTGNISFHICAAGTYRLTGANLCKLCPPGYMCPYPDFAPIRCPAGMYSIPGQVQCSICPAGRACNNQTAPVLCYQGQYSAAGDMQCHSCPPGYRCPVPWIMPIACLPGQYSEGRATNCTSCPAGWQCPSVANFVGAASVCPVGFYSTGGQTYCTKCSGRYQCPSIYYDIRIPCAPGWYSHSGSLNCSYCPAGYECPNVNGDIVAPRQCQPGSFSDGGKQQCTVCPAGFACPTVTSSNSTVCKNGTFSYPMSTSCTVCAAGHYCPSSAVDAHQPLFGVYGIGAQVPCNPGEFAAAGATQCTKCPTGKYCTSTIASDGAQAACPAGYITAVGSTYVTVGATNCITCPDGSACSGSIVTSSCAAGTYSSGAQCVLCSAGFECTSTTLPPSPCPAGSYSFAGSVSCLPCSAGYVCGVESTTPTPAGSTCPAGSYCPQGTTVAMLCPSGTYGASTGGQSVTTACFDCHAGFYCPAGTAGQGAANQCPSGSYCPAGSPFPTPCPAGTYSNDLQATSRASCVLCPEGYFCPSGTSSFAVNPCPPGFYCPPGTGSGFENGCPIGTYTTEYKLTSASQCYQCPAGSYCPSVGLTAPVPCPSGTYQPETSSVACRPCEAGWACTQIGMTNSFATPCLPGHFCPTGTSSAFANPCPGGTYTFKTNLGSKDQCEVCWRGYACPTGTGYSPYPIPVSCATGHYCPGVPPPSNGKFYYSGSYTGLSTTSSVQYPCPGGTYTGSTDLYDASQCSPCPAGQYCPSGSTTPAGPCATGSFCPPKSWLVQQYPCASGTYQPNTGGRSQSDCLSCTVGNYCPQGSSAVIACPAGSYTPFNRTTGAGPSGLIDSTLCLLCPAGYYCPTGSSAPSYCLPGTYSDSGASSCTTCEVGRYCPQNATSADQKERLFLCPAGLFCPAGLNRVPSAQYEACIVGNYCPLGTAAPVACVPGSYNPVVGRPSIADCLPCTEGFYCSLSGASAVTGECDPGYFCAAGSSSSTQEPCPSRYYRSTPGAASEDFCSVCPRGYYCPEGTSDPIQCTRGYYCVAGTEVPQPCPIGTFGNATMLMSQDDCSACTAGYYCDGLGLAHPTGLCDPGYYCISSAYTSAPPGLPTGGLCPKGGYCPPGSSFPTACAEGTFNNYTGGSTQDDCTSCTPGSYCSGSNLPYPTGLCAAGYYCTGGASLPTQFVTPAGYFSLAGASAPSQCTLGTFNPSPAQGACTACIAGYYCPTTGMVNYLPCPAGGYCVAASVLPRACPAGTYNPSTRQQNISNCLACPAGQYCQETNMTAPSGPCIAGFYCKQYCVTSTCGRYALNYNSVENALSPGYQNNYGGQCPWGYYCPANCANPIACPAGTIRDALQGMTMNDCQACPPRYYCSKVGMSTNIPTNSPQYCSEGYYCPGSINTSTIFGCMDPECATHQGEPCTLDYVDCPNSVPGYNAYLNTFGARACPRGFYCPIGSSRPTLCFVYSGGQTTYQNRYAQSTCVVCPTGYWCDPNVVLSVQLPQSCPVGRFCPPGTSQLQLKCPIGSWSDRTNLGNQTQCKRCPPGRFCPYTGTFTQTQIAMPFCFGGYWCGGGNLNGFGTVGRLGGHGGPCPAGYYCPNGTASNITYACPPGTYKPLPFGSSVGACIVCDPGMYCTGSGKIAVTGKCAPGFYCPRGCSDAYCTNKACTTGLTPYTKGLQGGPCPTGNYCPQTATRGSVLPTPCPAGTFQDQIAKDVCKGCPAGWICAAGAPNPQRCGVGRYCPANTSAESVPRCPPGTFNNYVNAQNISECSLCPAGRYCPYYRLNTSWAYCDPGYYCTSGAVTAQGAVGSQGGIGGICPRGYYCPVGTKYNVSKPCPPGSYNPTNGSSNITACLSCTPGRYCTGWGNYQVTGLCAAGYYCPTGCTDAQCSNKPCHGNCAQPTPYDVIPYASGGICPSGHYCPIGSSSITMCVAGTYAPDSGMSACIACPIGTWCGVRTSLPNPCPTGHYCPVNTTVSYQFECPSGTYNPVVNGTSISSCLLCPNGTYCLNRAMNTSTANCSAGFYCTSGAAFPNGTSGSQGGIGGVCPLGFYCPSGTQYSTQYACHPGTYQPSFQTTNVSACLACTGGFYCPNYNQSAATLKCDAGYYCPTGCSDSTCSNFGCSGNCAVGSWNGGICPAGYICPGTLTRGQISPSACPAGTYSPATGRVSCLNCPPGYYCAPTTIVPKPCPLGRYCPTNTNQNMPRCPAGSYNDMQYGQNLTDCIRCASGKYSTRSGNSSYTALCFPGYYCVSGAVDGRGHHGALGGEGGICPAGYWCGNGTTQPFQNPCPPGTYQPGLGGTNATACLACLPGFYCGSYGMRNVTGPCAAGFYCPTGCIDEFCSQALGCVANVTCPSRACPVGNSCPQRTLVTPVLTIHGATRVGGSITPTPCAAGFYSTSTGLSGCMHCPAGFYCLAGTEAQPNPIICPVGAYCPPGTGTVLPLCPAGSFNPIQGLNSSTQCQLCTPPRVCSSRGMSSPGGICAAGYYCGGGAIDPYGRTGVLGGPQAVYGRDKLGRTICPPGYYCPAGASTPLACNAGTYNPRVGGTNLRHPACCATVVSIAQCQGGDCTSGHYCPNATATPIPCPAGTLASTVGASSCPLCPEGYYCPLGTTTPIICPPGRYCPTGTTTTIPTCPIGSFSNQTGLIAMNQCVRCAGATACTVPGLNASKKTAVPLACPPGTYNPFSYGNSTNACTLCVAGSYCGNSSMTAPSGLCSAGFYCPPGQSSPTPTAFPCPAGYFCTPGTVTPFACAAGTFNNATQGTSSAACLPCPLGMYCLAGENKNGTGLCDGGWYCTGGANSSRPVTNGGECQAGFFCPPGSNRMSNCSGGYYCATPGLTNVTGQCFAGYYCTTGAKVPNPTDGETGNICPRGEYCLIGTTYPGACGVGTYNPLLGQIAPTACISCPAGMYCNGTSTVTPNLNCSAGYYCPPGQTVASPNQFICPKGYYCIPGSKLPVKCAAGTYQDLTGQSSCKTCPSGYYCDPTNLCPGTNFTTPTACPPGYYCLPGTQYPEQYACPSGTYNPSSGLLNQSQCLACPAGKYCPTPGMTAPGPNCANGFYCSGGSNTSSPRNNITGNACPPGYYCPSGVSIPFPCLVGTYNPLYEQFNAQSCLSCPAGLYCPNTSTVNPTLNCSAGYYCPPGQSVSSPPSYACPRGYYCVAGAKLPVRCPAGTYQDITGQSSCKLCPGGYFCNPKNLCPGTNYTTPTICPIGYYCPNGTKSGTQFACPSGTYSANTGLVLASQCTSCPGGKYCPTAGMTAPGPDCSAGFYCTAGSNVSNPRRPPMGGQCPPGSYCTIGSTSPTACPAGTFAPQYGLGLLQDCTTCTAGSYCVASNLTAPTGLCSAGYYCPGGQSSATPAAHQCPVGQVCVTGSTSWQGCPSGTYAAGIGRSQCLTCPTGYYCDQTKPCSLCVTLPCVGNYTCPRSCPLGHYCPPATKFASQFPCPPGRYGQDMNLQNASQCVACPAGQYCPYVGMSELFALQCSPGYFCAGGSFTPKPTDGVTGYRCPIGRYCPLGAVTPLECPRGSYNPLVGGTNISACAKCPSGRACTQDGLTAYDATCSAGYYCPGANPSPSMPQYLCPVGYYCPAGVGAPIPCGSGLWTNTKGQSVCGSCVKGYYCTLGLGALGNVSIPKICPEGYYCPDGTAAAHEHPCPVGTYSVIQGLTAVQNCTRCPGGKACTTPGLSYSIPNCAPGYYCSGGAFVLNPTDHNVTGNICPEGYYCLTGTASPTPCPAGTFSNSTGLSAVNQCQNCSSGMYCGVAALRAPSGECSAGYYCPGGQTTPTPFGLECLGGKYCPAGTTYPLDCPNGTYVPPTLTGRATCFSCPAGFFCNLIQQQLSPYNKPATMVLPVTCPRGYYCRTGTSDDAEYPCLPGTFSNVSGLSLPSDCMACTTGHYCQLPGQTQPGGLCEPGFYCARGSNSSRPDLPAVLPSIGGVCPSGQYCLLGTGEDKGQPCPPGFFYSGIGAKNVTWCQRCRGGYYCGSSGFAVSTGNGMCSEGYYCPGGDKLAANPNFICPVGTYCPQGTQRPIPCPGGTYNPTPGQGYCLSCPEYYFCPRGAAWPTICFSRHVCPAASAYPTICPNGTWAPPSTAAMKSVTECALCPAGVYCTNGTISGKCAAGYLCEYGNVVPDPDTSTDILNRKKGGLCPLGSYCPLGTTVKMPCTNQTVGYSLGLQSASDCSPCRPGYYCIETSVVPIDCPAGYYCPGYVGRSLGLIPCPAGTYNTKMFATDISWCRPCEAGWYCPVDAMASSKVYPSPPGYYSSPGQTEPYPCPGGTYQAKSNGSAIDTAACTPCPIGHYCGPSATSWNQTCPEGTFCPLGSQYPYHCPGGHYCPRNANDPADCPAGYYCPPLSTYPRLCWNGTYCPANTEIPLLCPNGYVSRNDTASRVDLEEACETCPPGTFSTNTLFCELCTAGYVCTGGTNTATPTDQARDGGYICPIGYYCPTGSSAPIACPAGRFNNATGGRTLSACYLCPAGYYGPNVGASTCVSCGSSSTSVAGSAICSCVGEYRSFQPGDGSCRCIPGYVFYSDGQRLSEADSSLPCQPIVYQRCQPGETRTQGGTCTSGANNNTCANCINGSGTIDPTMGICTCTSIVTAQEICDDACLTSTPKIFIDTTNNSMVYYDPTSGTSFSIDLASSGILGTTSCGSGTSTCNVKMVKMDSSGSQGVFNPSLASLTAASTTQSTASFQRRLMQTTAASGDLTISNPIVCLDNGDAMIWDVSDPSRTHYPVYVKDSLLNTNPTFDYTAFRQLGEDLLSPNLTIKTFMYTFTTEGIYVFADNANSAYTTIIRVMSTTEECSNSPFSAVTQTSLVTLGVSRQSDILLAPDWILIGVLMAGLFLLVVGTIGGLWHFRRQTWGVVGTALPKYRNLGMQALARGDFAMLASKGSTTKRQQVLGTGEERVAAPAGSSRVMSLRLDTLMKDFVPNDFIKIVSEEAGVDAANILVLSVTEGTVVRFVIYGLEDSQSSANMLVNRMTDQTNEIHGKLPILAFEEEGQTDSLHPANNMAEVEDDFWDYERQIDLEGFNVRTLYDKLEDQTIHIVSQLVNQRDDVLLLSDKILVESEALKDMFLRIKLELDERNKKEKELQEMRDAKLSTGQIEFDLPEDLKMTLAKFLEDFFAKNAAAFSSQQQVTTQYIDGGVTETVVYEAPEVTTTTNRVGYDGATSMTTTTGELKTTIDDRPYTPSGANDMGDVEGFKDVFGAEGGQIRRSKSKKIVGLSNMRRELRKRVVDLPPECQDDSDCDEAERWERAGRREAQLTMRVSRLRRAMDLVTMPQGLDEREPLPYVLDADQVGPVARQREEYVVQRRAERVNADAIPEHLKDDPSLPMEERATRQVEREKFLTGRMNRMQETLRSLQPPATLLDGENDTLEERGIRVQKREKFLTQKFEKARRARAELLAPAELEDNSDLDDAERLRRQSMREEFVASVFIKNPNVPTLPSLDNPNLSEEARVNVRRAVDEAALRRMAIAHDAMATVGVPQGLSDHSDLSETERQRREEARNGATSTTPVIGRRGPKTKPTTSGSNSASNSLSLQRHEFGVIEAGDKIPREYMDDSDLDEEERTDRRTLRQAFKQGKRATSSVPPEVPEEEGIPATERERRTRVNVAFTRGREAKAARDASTGALSEAAKVLEEAERIGADEEARRYVEIGKQREKEFAAPSMENATSGTQNELHRVQAAFQAGRAAQVLCSVPQELEEDLATSEADRQRRHEGTEWFHKGQQAKKFVEEPDDFADSPSLSDAERARRSQLRLLHQGGRAVQIAREVEAELEHMGFDKKGLQERKNALAKGRQAASANLNEIPTELRDDVPMLSDDEIKRRRELQCIYAQGFRAQRAEMVLDELLSAPNVSQDRKKEFKKVFGQGSAAQQEGIPYELEENPEMTSIEKEVLRNHRQAFLRGRQAARLADVAVNEAFEGAESSRERMSLTAAVEQGRAAQNAMNAVPEEIQDVEGLSDEERQRRQALRNAFQIGKKVRQAGSLPKELPEEEEEEETLTSKVVSKKATLVTKKSGVTFGGETTVELPQEAGLSNEQEKVLNRLKKEHHATYKQLKEKQNAEHSVVFEELEEENIERAKRTDDALTEEFARERKRVESRHTEVLAKTPKEQQDSVKRQQLEELQQLQVSQDRERREAQDLVVRIGQEKKAKMRAILDEKATNEIRLAKTIHNDQDNEVKRIKDDYLLSLRAADIVREEDLKKQKDALLERLRLRERRQKAKANKEKEFLEAQLKQTENLERDTLNNMYREKKARMIAHAREAHANATPEELAEEIERIDRNMQAELESETAKMNSRLIADRLEKEKELADRHAEEKNNELKAAQTEVDQLLEAKRRIAPVKDDAGQEDEKISDGVKRSVGLLLQQQRLRDELQRQRREEADASAKDELSIKQEAQKEIARREKERGERLSDQQKREIIDECRRNAAKMEAALSDDQRRQQEESKKRLEERRRKKEAELHKKQLEEMQAELRRQEDEQQRKAAELSKRIIVKSAPIELPPEVLAEEEEMQLRMARMKEDLRKKHEDEQRILERQLEEELKKAQDKELARIKNDAQKKKLEMQSQQTAKESMQMKEDEKKRLLEEHEVESRRLEEQLNAEAAIQKAKIQDAIEAKRRRKKNELQEKQRVESITVERKQEDEKENFVREAKISNEKKLIDETMRSSNGAQAQDVAQVVMSDRHREEVATLAGRQQKRRIAEQETRENRLEAERQDLISRINARVQTEIDNLPASADHREKRIADLQARAAKTQKEKIAEVEKKHQEETQAFMDQLEVTFAEDQLQLKVRQWNEIAAACGMAAPEQALLKYQQRLAQRASDDAEDELMKFRKDREAEAARLQEKLRSEKEEYDQKIRAEMEKLRHDQDEEFKRREADMMEELKKEKERKEQKLREARLAGTKSETKGPSAQESAEIKKQLLDDFKAGEKMIKEQVERERKEQQSSIENMLKAKREKRKAALDRQAGGGAEETPLQQRVEETIKKASVMETPSISERRHAPMPTPTIAITSSTPSFATPHAQPIGLNSTMMSSTMMSGSPSGESYQQWVTAVVQQLSSSPIMEKLVKIERMLASQVKHGLLSYYLDSKDRQQRTNEGRLETVDFKDLTTPQAVVYCFAQTIRENISRAGIPLPPVKILIAKSLPDTQTNATALGCSYFYDHSRRTMYIRQSRLANIGEFVLVTLHALAHIKSAVADDRANFSAWNDADPSFLTEFYGLLEVSTEEMFYMRMPTNVATRESLPQRNYRQDSVMNSQSLQSLEGQISAMDPERREAFLKTYLLMQ</sequence>
<gene>
    <name evidence="6" type="ORF">BSAL_55065</name>
</gene>
<keyword evidence="3" id="KW-0812">Transmembrane</keyword>
<keyword evidence="7" id="KW-1185">Reference proteome</keyword>
<dbReference type="PANTHER" id="PTHR47236:SF4">
    <property type="entry name" value="GENE 9195-RELATED"/>
    <property type="match status" value="1"/>
</dbReference>